<dbReference type="STRING" id="77166.U4UGP0"/>
<dbReference type="Pfam" id="PF00431">
    <property type="entry name" value="CUB"/>
    <property type="match status" value="1"/>
</dbReference>
<dbReference type="InterPro" id="IPR000859">
    <property type="entry name" value="CUB_dom"/>
</dbReference>
<dbReference type="PANTHER" id="PTHR47537:SF3">
    <property type="entry name" value="CUB DOMAIN-CONTAINING PROTEIN"/>
    <property type="match status" value="1"/>
</dbReference>
<dbReference type="Proteomes" id="UP000030742">
    <property type="component" value="Unassembled WGS sequence"/>
</dbReference>
<gene>
    <name evidence="3" type="ORF">D910_07127</name>
</gene>
<sequence>MSAIFCQYLSGGTIGCSRRNCRIQSPNYPGLYPRNVTCHYRIREKNVPPDKHPLIAIKQSNYHYRESSPKFDNDDKILSNGTELLRQYVGLVHQFICAALRQVLKIH</sequence>
<dbReference type="InterPro" id="IPR053207">
    <property type="entry name" value="Non-NMDA_GluR_Accessory"/>
</dbReference>
<organism evidence="3 4">
    <name type="scientific">Dendroctonus ponderosae</name>
    <name type="common">Mountain pine beetle</name>
    <dbReference type="NCBI Taxonomy" id="77166"/>
    <lineage>
        <taxon>Eukaryota</taxon>
        <taxon>Metazoa</taxon>
        <taxon>Ecdysozoa</taxon>
        <taxon>Arthropoda</taxon>
        <taxon>Hexapoda</taxon>
        <taxon>Insecta</taxon>
        <taxon>Pterygota</taxon>
        <taxon>Neoptera</taxon>
        <taxon>Endopterygota</taxon>
        <taxon>Coleoptera</taxon>
        <taxon>Polyphaga</taxon>
        <taxon>Cucujiformia</taxon>
        <taxon>Curculionidae</taxon>
        <taxon>Scolytinae</taxon>
        <taxon>Dendroctonus</taxon>
    </lineage>
</organism>
<protein>
    <recommendedName>
        <fullName evidence="2">CUB domain-containing protein</fullName>
    </recommendedName>
</protein>
<dbReference type="SUPFAM" id="SSF49854">
    <property type="entry name" value="Spermadhesin, CUB domain"/>
    <property type="match status" value="1"/>
</dbReference>
<evidence type="ECO:0000256" key="1">
    <source>
        <dbReference type="ARBA" id="ARBA00023157"/>
    </source>
</evidence>
<accession>U4UGP0</accession>
<name>U4UGP0_DENPD</name>
<dbReference type="InterPro" id="IPR035914">
    <property type="entry name" value="Sperma_CUB_dom_sf"/>
</dbReference>
<dbReference type="PANTHER" id="PTHR47537">
    <property type="entry name" value="CUBILIN"/>
    <property type="match status" value="1"/>
</dbReference>
<dbReference type="AlphaFoldDB" id="U4UGP0"/>
<reference evidence="3 4" key="1">
    <citation type="journal article" date="2013" name="Genome Biol.">
        <title>Draft genome of the mountain pine beetle, Dendroctonus ponderosae Hopkins, a major forest pest.</title>
        <authorList>
            <person name="Keeling C.I."/>
            <person name="Yuen M.M."/>
            <person name="Liao N.Y."/>
            <person name="Docking T.R."/>
            <person name="Chan S.K."/>
            <person name="Taylor G.A."/>
            <person name="Palmquist D.L."/>
            <person name="Jackman S.D."/>
            <person name="Nguyen A."/>
            <person name="Li M."/>
            <person name="Henderson H."/>
            <person name="Janes J.K."/>
            <person name="Zhao Y."/>
            <person name="Pandoh P."/>
            <person name="Moore R."/>
            <person name="Sperling F.A."/>
            <person name="Huber D.P."/>
            <person name="Birol I."/>
            <person name="Jones S.J."/>
            <person name="Bohlmann J."/>
        </authorList>
    </citation>
    <scope>NUCLEOTIDE SEQUENCE</scope>
</reference>
<evidence type="ECO:0000313" key="3">
    <source>
        <dbReference type="EMBL" id="ERL89766.1"/>
    </source>
</evidence>
<dbReference type="EMBL" id="KB632186">
    <property type="protein sequence ID" value="ERL89766.1"/>
    <property type="molecule type" value="Genomic_DNA"/>
</dbReference>
<evidence type="ECO:0000259" key="2">
    <source>
        <dbReference type="Pfam" id="PF00431"/>
    </source>
</evidence>
<feature type="domain" description="CUB" evidence="2">
    <location>
        <begin position="18"/>
        <end position="45"/>
    </location>
</feature>
<proteinExistence type="predicted"/>
<evidence type="ECO:0000313" key="4">
    <source>
        <dbReference type="Proteomes" id="UP000030742"/>
    </source>
</evidence>
<dbReference type="Gene3D" id="2.60.120.290">
    <property type="entry name" value="Spermadhesin, CUB domain"/>
    <property type="match status" value="1"/>
</dbReference>
<keyword evidence="1" id="KW-1015">Disulfide bond</keyword>
<dbReference type="GO" id="GO:0005886">
    <property type="term" value="C:plasma membrane"/>
    <property type="evidence" value="ECO:0007669"/>
    <property type="project" value="TreeGrafter"/>
</dbReference>